<protein>
    <submittedName>
        <fullName evidence="3">Uncharacterized protein</fullName>
    </submittedName>
</protein>
<dbReference type="AlphaFoldDB" id="A0A1I0VV63"/>
<keyword evidence="4" id="KW-1185">Reference proteome</keyword>
<evidence type="ECO:0000256" key="2">
    <source>
        <dbReference type="SAM" id="SignalP"/>
    </source>
</evidence>
<feature type="signal peptide" evidence="2">
    <location>
        <begin position="1"/>
        <end position="31"/>
    </location>
</feature>
<name>A0A1I0VV63_9PSEU</name>
<feature type="region of interest" description="Disordered" evidence="1">
    <location>
        <begin position="28"/>
        <end position="53"/>
    </location>
</feature>
<proteinExistence type="predicted"/>
<evidence type="ECO:0000256" key="1">
    <source>
        <dbReference type="SAM" id="MobiDB-lite"/>
    </source>
</evidence>
<reference evidence="4" key="1">
    <citation type="submission" date="2016-10" db="EMBL/GenBank/DDBJ databases">
        <authorList>
            <person name="Varghese N."/>
            <person name="Submissions S."/>
        </authorList>
    </citation>
    <scope>NUCLEOTIDE SEQUENCE [LARGE SCALE GENOMIC DNA]</scope>
    <source>
        <strain evidence="4">CGMCC 4.3568</strain>
    </source>
</reference>
<keyword evidence="2" id="KW-0732">Signal</keyword>
<gene>
    <name evidence="3" type="ORF">SAMN05216266_101521</name>
</gene>
<feature type="chain" id="PRO_5017328471" evidence="2">
    <location>
        <begin position="32"/>
        <end position="180"/>
    </location>
</feature>
<dbReference type="EMBL" id="FOKG01000001">
    <property type="protein sequence ID" value="SFA80232.1"/>
    <property type="molecule type" value="Genomic_DNA"/>
</dbReference>
<organism evidence="3 4">
    <name type="scientific">Amycolatopsis marina</name>
    <dbReference type="NCBI Taxonomy" id="490629"/>
    <lineage>
        <taxon>Bacteria</taxon>
        <taxon>Bacillati</taxon>
        <taxon>Actinomycetota</taxon>
        <taxon>Actinomycetes</taxon>
        <taxon>Pseudonocardiales</taxon>
        <taxon>Pseudonocardiaceae</taxon>
        <taxon>Amycolatopsis</taxon>
    </lineage>
</organism>
<accession>A0A1I0VV63</accession>
<sequence>MNKGIVRRWVAFGAAVSAAAAVAAWGTSASAADRGTPPRQETESVRGSAGGELRFPGWEGHPVRFDIDAHGTATGASGRFHVNHRLPDGTAFADFEAKVDCLAVDGRLAILTGVIERAEVPGMPSLDLVGKRVGLTVRDHGRHRDEIGWSWAYGGFDADVLPCTSGVPVLRVSEGDYRFE</sequence>
<dbReference type="Proteomes" id="UP000243799">
    <property type="component" value="Unassembled WGS sequence"/>
</dbReference>
<dbReference type="RefSeq" id="WP_245788086.1">
    <property type="nucleotide sequence ID" value="NZ_FOKG01000001.1"/>
</dbReference>
<evidence type="ECO:0000313" key="3">
    <source>
        <dbReference type="EMBL" id="SFA80232.1"/>
    </source>
</evidence>
<evidence type="ECO:0000313" key="4">
    <source>
        <dbReference type="Proteomes" id="UP000243799"/>
    </source>
</evidence>